<evidence type="ECO:0000313" key="2">
    <source>
        <dbReference type="EMBL" id="TCV00473.1"/>
    </source>
</evidence>
<gene>
    <name evidence="2" type="ORF">EV686_10353</name>
</gene>
<feature type="domain" description="HEPN/Toprim N-terminal" evidence="1">
    <location>
        <begin position="1"/>
        <end position="227"/>
    </location>
</feature>
<evidence type="ECO:0000259" key="1">
    <source>
        <dbReference type="Pfam" id="PF18871"/>
    </source>
</evidence>
<dbReference type="InterPro" id="IPR041487">
    <property type="entry name" value="HEPN/Toprim-NTD1"/>
</dbReference>
<keyword evidence="3" id="KW-1185">Reference proteome</keyword>
<dbReference type="EMBL" id="SMBX01000003">
    <property type="protein sequence ID" value="TCV00473.1"/>
    <property type="molecule type" value="Genomic_DNA"/>
</dbReference>
<organism evidence="2 3">
    <name type="scientific">Paracandidimonas soli</name>
    <dbReference type="NCBI Taxonomy" id="1917182"/>
    <lineage>
        <taxon>Bacteria</taxon>
        <taxon>Pseudomonadati</taxon>
        <taxon>Pseudomonadota</taxon>
        <taxon>Betaproteobacteria</taxon>
        <taxon>Burkholderiales</taxon>
        <taxon>Alcaligenaceae</taxon>
        <taxon>Paracandidimonas</taxon>
    </lineage>
</organism>
<reference evidence="2 3" key="1">
    <citation type="submission" date="2019-03" db="EMBL/GenBank/DDBJ databases">
        <title>Genomic Encyclopedia of Type Strains, Phase IV (KMG-IV): sequencing the most valuable type-strain genomes for metagenomic binning, comparative biology and taxonomic classification.</title>
        <authorList>
            <person name="Goeker M."/>
        </authorList>
    </citation>
    <scope>NUCLEOTIDE SEQUENCE [LARGE SCALE GENOMIC DNA]</scope>
    <source>
        <strain evidence="2 3">DSM 100048</strain>
    </source>
</reference>
<comment type="caution">
    <text evidence="2">The sequence shown here is derived from an EMBL/GenBank/DDBJ whole genome shotgun (WGS) entry which is preliminary data.</text>
</comment>
<dbReference type="Pfam" id="PF18871">
    <property type="entry name" value="HEPN_Toprim_N"/>
    <property type="match status" value="1"/>
</dbReference>
<evidence type="ECO:0000313" key="3">
    <source>
        <dbReference type="Proteomes" id="UP000294692"/>
    </source>
</evidence>
<sequence>MGTEITLDVAGVSVTYSKNHRGIDHGSIFQEQDRKAIKSNQLNYDWYEEKGEDPTPSEMAFTRPLKHVVPRLELLGFNLERVRREYDVVVQGWLEERQSLQDYDDEPIPDLMSFAEFCAFATAHPLDSLDDTFISGTDDASEKKVRGRFDGMQFERIPGYRSYDLHAYSERSFFGGLIDILHPYSVLRLLAEAKANEDAPVVWQYGPLVQAGWATEREFMPHARRTETFLIATEGSSDVHILKHALALLRPGIADFFRFIDVSESHPFSGTGNLVKFAEGLAKIDVQNQVVFVFDNDAEGLDAHQRLSTLTLPANMRGIMLPELEDFRAFPAQGPEGLRNSDINRRAAAIECYLDLDVGGHPPAKVLWTNYKKSLGIYQGALEYKESYSKEFLKQTAETLAAGAYDVRKIESVLDLLIDECTAIAVGQWDSAEVHMSEND</sequence>
<dbReference type="AlphaFoldDB" id="A0A4R3V9Q7"/>
<dbReference type="OrthoDB" id="5141316at2"/>
<dbReference type="Proteomes" id="UP000294692">
    <property type="component" value="Unassembled WGS sequence"/>
</dbReference>
<accession>A0A4R3V9Q7</accession>
<proteinExistence type="predicted"/>
<protein>
    <recommendedName>
        <fullName evidence="1">HEPN/Toprim N-terminal domain-containing protein</fullName>
    </recommendedName>
</protein>
<dbReference type="RefSeq" id="WP_026483161.1">
    <property type="nucleotide sequence ID" value="NZ_JBHRVM010000001.1"/>
</dbReference>
<name>A0A4R3V9Q7_9BURK</name>